<dbReference type="SUPFAM" id="SSF56003">
    <property type="entry name" value="Molybdenum cofactor-binding domain"/>
    <property type="match status" value="2"/>
</dbReference>
<dbReference type="InterPro" id="IPR000674">
    <property type="entry name" value="Ald_Oxase/Xan_DH_a/b"/>
</dbReference>
<dbReference type="PROSITE" id="PS51318">
    <property type="entry name" value="TAT"/>
    <property type="match status" value="1"/>
</dbReference>
<proteinExistence type="predicted"/>
<sequence>MATTRTSLNRRSFLKTSALAGGGLMLSFSWLAGCKPSPEQALSLPDEWFDLNGFIKIGNNGLVTIMSPNPEGGQNIKTAFPMIVADELDVDWKNVVVEQAPLDTEKYTRQFIGGSQAIRQGWKSLRMAGATARYVLKEAAAKAWGVPSGEIITEAGLIYHKASGKQAGYGEMAAAAVSIPVPEEVALKAQKDFKIIGTSRKNVDAKKIVTGQPLFGIDHKKEGMLIAMVVHPPAFGLKLKSVDDSTARAMPGIVDVFPIKNMQDDYQRQFFDTCAFTELVAVVGKSTWEVMNARKALKVEWEPFSDYSETRDNGTRLFPAGLENSVGHREQMAKKKGKTVKVLRKDGDPEKAFKTAAKVIERTFTAPFLAHNCMEPMNFFADVTADGATLVGPLQKPEFTEKTVAARLGIPLEKIDIQMTRLGGGFGRRSYAHWMVEAAVISDKVKAPVKLVYSREDDMTSGIYRPTYQATYRAALDAENNLIGFHVNGGGIPESCIYANRFPAGAVDNYLAEDWVLDSNITTGSFRAPRSNFIAAAEQSFLDEVAEAAGKDPIDFRLELLERAKNTPVGDNNDYDAERYAGVLQLAKEKSNWGEKKAGVHRGVSAYFCHNSYAANVLDLVFENGNARVEKVTCAIDCGIVVNPDAAANLAEGATVDGVGTAMFGAFTFKDGVPEKTNFDKYRMIRTKEAPKVIDVHFVKNDIDPTGMGEPAYPPVFAALANALYQATGKRLYDQPFAPALEELSRSRI</sequence>
<keyword evidence="1" id="KW-0472">Membrane</keyword>
<protein>
    <submittedName>
        <fullName evidence="3">Molybdopterin cofactor-binding domain-containing protein</fullName>
    </submittedName>
</protein>
<gene>
    <name evidence="3" type="ORF">RT717_14670</name>
</gene>
<dbReference type="PANTHER" id="PTHR47495">
    <property type="entry name" value="ALDEHYDE DEHYDROGENASE"/>
    <property type="match status" value="1"/>
</dbReference>
<dbReference type="PROSITE" id="PS51257">
    <property type="entry name" value="PROKAR_LIPOPROTEIN"/>
    <property type="match status" value="1"/>
</dbReference>
<dbReference type="Gene3D" id="3.90.1170.50">
    <property type="entry name" value="Aldehyde oxidase/xanthine dehydrogenase, a/b hammerhead"/>
    <property type="match status" value="1"/>
</dbReference>
<feature type="domain" description="Aldehyde oxidase/xanthine dehydrogenase a/b hammerhead" evidence="2">
    <location>
        <begin position="210"/>
        <end position="305"/>
    </location>
</feature>
<dbReference type="NCBIfam" id="TIGR01409">
    <property type="entry name" value="TAT_signal_seq"/>
    <property type="match status" value="1"/>
</dbReference>
<name>A0ABZ0II34_9BACT</name>
<dbReference type="Pfam" id="PF20256">
    <property type="entry name" value="MoCoBD_2"/>
    <property type="match status" value="2"/>
</dbReference>
<dbReference type="InterPro" id="IPR006311">
    <property type="entry name" value="TAT_signal"/>
</dbReference>
<dbReference type="InterPro" id="IPR008274">
    <property type="entry name" value="AldOxase/xan_DH_MoCoBD1"/>
</dbReference>
<evidence type="ECO:0000313" key="4">
    <source>
        <dbReference type="Proteomes" id="UP001302349"/>
    </source>
</evidence>
<feature type="transmembrane region" description="Helical" evidence="1">
    <location>
        <begin position="12"/>
        <end position="32"/>
    </location>
</feature>
<dbReference type="PIRSF" id="PIRSF036389">
    <property type="entry name" value="IOR_B"/>
    <property type="match status" value="1"/>
</dbReference>
<organism evidence="3 4">
    <name type="scientific">Imperialibacter roseus</name>
    <dbReference type="NCBI Taxonomy" id="1324217"/>
    <lineage>
        <taxon>Bacteria</taxon>
        <taxon>Pseudomonadati</taxon>
        <taxon>Bacteroidota</taxon>
        <taxon>Cytophagia</taxon>
        <taxon>Cytophagales</taxon>
        <taxon>Flammeovirgaceae</taxon>
        <taxon>Imperialibacter</taxon>
    </lineage>
</organism>
<dbReference type="RefSeq" id="WP_317487134.1">
    <property type="nucleotide sequence ID" value="NZ_CP136051.1"/>
</dbReference>
<keyword evidence="4" id="KW-1185">Reference proteome</keyword>
<dbReference type="PANTHER" id="PTHR47495:SF3">
    <property type="entry name" value="BLR6219 PROTEIN"/>
    <property type="match status" value="1"/>
</dbReference>
<dbReference type="InterPro" id="IPR037165">
    <property type="entry name" value="AldOxase/xan_DH_Mopterin-bd_sf"/>
</dbReference>
<evidence type="ECO:0000313" key="3">
    <source>
        <dbReference type="EMBL" id="WOK04321.1"/>
    </source>
</evidence>
<dbReference type="Pfam" id="PF02738">
    <property type="entry name" value="MoCoBD_1"/>
    <property type="match status" value="1"/>
</dbReference>
<dbReference type="InterPro" id="IPR052516">
    <property type="entry name" value="N-heterocyclic_Hydroxylase"/>
</dbReference>
<dbReference type="EMBL" id="CP136051">
    <property type="protein sequence ID" value="WOK04321.1"/>
    <property type="molecule type" value="Genomic_DNA"/>
</dbReference>
<dbReference type="SMART" id="SM01008">
    <property type="entry name" value="Ald_Xan_dh_C"/>
    <property type="match status" value="1"/>
</dbReference>
<keyword evidence="1" id="KW-1133">Transmembrane helix</keyword>
<accession>A0ABZ0II34</accession>
<keyword evidence="1" id="KW-0812">Transmembrane</keyword>
<dbReference type="Proteomes" id="UP001302349">
    <property type="component" value="Chromosome"/>
</dbReference>
<dbReference type="Gene3D" id="3.30.365.10">
    <property type="entry name" value="Aldehyde oxidase/xanthine dehydrogenase, molybdopterin binding domain"/>
    <property type="match status" value="4"/>
</dbReference>
<dbReference type="InterPro" id="IPR012368">
    <property type="entry name" value="OxRdtase_Mopterin-bd_su_IorB"/>
</dbReference>
<dbReference type="InterPro" id="IPR046867">
    <property type="entry name" value="AldOxase/xan_DH_MoCoBD2"/>
</dbReference>
<reference evidence="3 4" key="1">
    <citation type="journal article" date="2023" name="Microbiol. Resour. Announc.">
        <title>Complete Genome Sequence of Imperialibacter roseus strain P4T.</title>
        <authorList>
            <person name="Tizabi D.R."/>
            <person name="Bachvaroff T."/>
            <person name="Hill R.T."/>
        </authorList>
    </citation>
    <scope>NUCLEOTIDE SEQUENCE [LARGE SCALE GENOMIC DNA]</scope>
    <source>
        <strain evidence="3 4">P4T</strain>
    </source>
</reference>
<evidence type="ECO:0000256" key="1">
    <source>
        <dbReference type="SAM" id="Phobius"/>
    </source>
</evidence>
<evidence type="ECO:0000259" key="2">
    <source>
        <dbReference type="SMART" id="SM01008"/>
    </source>
</evidence>
<dbReference type="InterPro" id="IPR019546">
    <property type="entry name" value="TAT_signal_bac_arc"/>
</dbReference>